<protein>
    <submittedName>
        <fullName evidence="1">Subunit Srp68 of signal recognition particle</fullName>
    </submittedName>
</protein>
<dbReference type="HOGENOM" id="CLU_352349_0_0_1"/>
<dbReference type="Pfam" id="PF16969">
    <property type="entry name" value="SRP68"/>
    <property type="match status" value="1"/>
</dbReference>
<reference evidence="1 2" key="1">
    <citation type="submission" date="2014-04" db="EMBL/GenBank/DDBJ databases">
        <title>A new species of microsporidia sheds light on the evolution of extreme parasitism.</title>
        <authorList>
            <person name="Haag K.L."/>
            <person name="James T.Y."/>
            <person name="Larsson R."/>
            <person name="Schaer T.M."/>
            <person name="Refardt D."/>
            <person name="Pombert J.-F."/>
            <person name="Ebert D."/>
        </authorList>
    </citation>
    <scope>NUCLEOTIDE SEQUENCE [LARGE SCALE GENOMIC DNA]</scope>
    <source>
        <strain evidence="1 2">UGP3</strain>
        <tissue evidence="1">Spores</tissue>
    </source>
</reference>
<proteinExistence type="predicted"/>
<dbReference type="VEuPathDB" id="MicrosporidiaDB:DI09_59p110"/>
<dbReference type="AlphaFoldDB" id="A0A098VSL4"/>
<name>A0A098VSL4_9MICR</name>
<dbReference type="InterPro" id="IPR026258">
    <property type="entry name" value="SRP68"/>
</dbReference>
<dbReference type="Gene3D" id="1.10.3450.40">
    <property type="entry name" value="Signal recognition particle, SRP68 subunit, RNA-binding domain"/>
    <property type="match status" value="1"/>
</dbReference>
<dbReference type="GO" id="GO:0005786">
    <property type="term" value="C:signal recognition particle, endoplasmic reticulum targeting"/>
    <property type="evidence" value="ECO:0007669"/>
    <property type="project" value="InterPro"/>
</dbReference>
<evidence type="ECO:0000313" key="2">
    <source>
        <dbReference type="Proteomes" id="UP000029725"/>
    </source>
</evidence>
<sequence length="798" mass="90407">MKFTRESLQLISSSIIHENPTNQYRLCIQERANFILLLENITPALRSLALSQMSKGFLKEFNADEGVKGITSDPESPDNDLLFSLIHHLLSDKRSNNVSFEKPDAFATEVSCGELDLGTLFSTLHAEILELHKAYHLGKYVHCKMRIRAYMQLVLTCQALRECFLLFVQFILQFLFIWISCNEAIGKRGKLNFRSAPKKKDLILLLISGYLFAELISSVNQVNDAEKLLFTDDYSAPLLEFKLNLILIVMPGTALGTPPPSCEEAMMATCCIYFLNCRKFCRSRISTLRAGQRKRGILPCKPLLENPSEEIPSSNKLQAKRSFSCAGDFEILLWGCERAWAFRMKLMELQMENSRARFSMKKKSRRALQYVSFLAAHSNAETYVNRQELQCYWYWIRAHERFDLKDWKIATSATDCAESICRALLNDHCSSAALEQFLDDISHLKKLLKVRSATPSSENPKSSHIDKLAVELGFISLKGLSLDTPKSAPVESLPKQHIINWAGFELKLVDNLLLMFDKFLLSPDSSGQNLKGWKRISPHPKMDTHMLEFLQFQKLCAKLALSQSRALALFGQLEKIFTIRGNSRQKKLLWTIRGSIEEVVRIYEEIRSPAVAPIHSNQIFNSAIDSRTCLFKAIKQLLNSYFFALQAGHSKPAVKQNPSKSSLLATAARALLDMKEALPELESNLLILENSLDVLRTFLDGSLGLYIACINEKSNDDGDYTLLSRRLEPGMRCVDAIKCLQLEPRLCAPEPIFYDVAYEVIMDQAISESSSSLSPASTYMADPSARWSFSGIVKKFWN</sequence>
<keyword evidence="2" id="KW-1185">Reference proteome</keyword>
<dbReference type="EMBL" id="JMKJ01000554">
    <property type="protein sequence ID" value="KGG50721.1"/>
    <property type="molecule type" value="Genomic_DNA"/>
</dbReference>
<dbReference type="Proteomes" id="UP000029725">
    <property type="component" value="Unassembled WGS sequence"/>
</dbReference>
<dbReference type="GO" id="GO:0008312">
    <property type="term" value="F:7S RNA binding"/>
    <property type="evidence" value="ECO:0007669"/>
    <property type="project" value="InterPro"/>
</dbReference>
<dbReference type="GO" id="GO:0006614">
    <property type="term" value="P:SRP-dependent cotranslational protein targeting to membrane"/>
    <property type="evidence" value="ECO:0007669"/>
    <property type="project" value="InterPro"/>
</dbReference>
<dbReference type="GO" id="GO:0030942">
    <property type="term" value="F:endoplasmic reticulum signal peptide binding"/>
    <property type="evidence" value="ECO:0007669"/>
    <property type="project" value="InterPro"/>
</dbReference>
<accession>A0A098VSL4</accession>
<gene>
    <name evidence="1" type="ORF">DI09_59p110</name>
</gene>
<dbReference type="InterPro" id="IPR038253">
    <property type="entry name" value="SRP68_N_sf"/>
</dbReference>
<organism evidence="1 2">
    <name type="scientific">Mitosporidium daphniae</name>
    <dbReference type="NCBI Taxonomy" id="1485682"/>
    <lineage>
        <taxon>Eukaryota</taxon>
        <taxon>Fungi</taxon>
        <taxon>Fungi incertae sedis</taxon>
        <taxon>Microsporidia</taxon>
        <taxon>Mitosporidium</taxon>
    </lineage>
</organism>
<dbReference type="GO" id="GO:0005047">
    <property type="term" value="F:signal recognition particle binding"/>
    <property type="evidence" value="ECO:0007669"/>
    <property type="project" value="InterPro"/>
</dbReference>
<dbReference type="OrthoDB" id="10255118at2759"/>
<dbReference type="RefSeq" id="XP_013237148.1">
    <property type="nucleotide sequence ID" value="XM_013381694.1"/>
</dbReference>
<comment type="caution">
    <text evidence="1">The sequence shown here is derived from an EMBL/GenBank/DDBJ whole genome shotgun (WGS) entry which is preliminary data.</text>
</comment>
<dbReference type="GeneID" id="25260390"/>
<evidence type="ECO:0000313" key="1">
    <source>
        <dbReference type="EMBL" id="KGG50721.1"/>
    </source>
</evidence>